<feature type="domain" description="Methylamine utilisation protein MauE" evidence="6">
    <location>
        <begin position="6"/>
        <end position="80"/>
    </location>
</feature>
<dbReference type="GO" id="GO:0030416">
    <property type="term" value="P:methylamine metabolic process"/>
    <property type="evidence" value="ECO:0007669"/>
    <property type="project" value="InterPro"/>
</dbReference>
<keyword evidence="4 5" id="KW-0472">Membrane</keyword>
<dbReference type="EMBL" id="JSAQ01000001">
    <property type="protein sequence ID" value="KGO06047.1"/>
    <property type="molecule type" value="Genomic_DNA"/>
</dbReference>
<dbReference type="GO" id="GO:0016020">
    <property type="term" value="C:membrane"/>
    <property type="evidence" value="ECO:0007669"/>
    <property type="project" value="UniProtKB-SubCell"/>
</dbReference>
<evidence type="ECO:0000256" key="3">
    <source>
        <dbReference type="ARBA" id="ARBA00022989"/>
    </source>
</evidence>
<dbReference type="RefSeq" id="WP_035325060.1">
    <property type="nucleotide sequence ID" value="NZ_CP015125.1"/>
</dbReference>
<dbReference type="PANTHER" id="PTHR36974">
    <property type="entry name" value="MEMBRANE PROTEIN-RELATED"/>
    <property type="match status" value="1"/>
</dbReference>
<evidence type="ECO:0000256" key="2">
    <source>
        <dbReference type="ARBA" id="ARBA00022692"/>
    </source>
</evidence>
<keyword evidence="3 5" id="KW-1133">Transmembrane helix</keyword>
<comment type="subcellular location">
    <subcellularLocation>
        <location evidence="1">Membrane</location>
        <topology evidence="1">Multi-pass membrane protein</topology>
    </subcellularLocation>
</comment>
<feature type="transmembrane region" description="Helical" evidence="5">
    <location>
        <begin position="39"/>
        <end position="57"/>
    </location>
</feature>
<evidence type="ECO:0000256" key="5">
    <source>
        <dbReference type="SAM" id="Phobius"/>
    </source>
</evidence>
<dbReference type="AlphaFoldDB" id="A0A0A2GS83"/>
<keyword evidence="2 5" id="KW-0812">Transmembrane</keyword>
<feature type="transmembrane region" description="Helical" evidence="5">
    <location>
        <begin position="6"/>
        <end position="27"/>
    </location>
</feature>
<proteinExistence type="predicted"/>
<dbReference type="PANTHER" id="PTHR36974:SF1">
    <property type="entry name" value="DOXX FAMILY MEMBRANE PROTEIN"/>
    <property type="match status" value="1"/>
</dbReference>
<reference evidence="7 8" key="1">
    <citation type="submission" date="2014-10" db="EMBL/GenBank/DDBJ databases">
        <title>Draft genome sequence of the proteorhodopsin-containing marine bacterium Dokdonia donghaensis.</title>
        <authorList>
            <person name="Gomez-Consarnau L."/>
            <person name="Gonzalez J.M."/>
            <person name="Riedel T."/>
            <person name="Jaenicke S."/>
            <person name="Wagner-Doebler I."/>
            <person name="Fuhrman J.A."/>
        </authorList>
    </citation>
    <scope>NUCLEOTIDE SEQUENCE [LARGE SCALE GENOMIC DNA]</scope>
    <source>
        <strain evidence="7 8">DSW-1</strain>
    </source>
</reference>
<protein>
    <submittedName>
        <fullName evidence="7">Membrane protein</fullName>
    </submittedName>
</protein>
<accession>A0A0A2GS83</accession>
<dbReference type="PATRIC" id="fig|1300343.5.peg.1777"/>
<organism evidence="7 8">
    <name type="scientific">Dokdonia donghaensis DSW-1</name>
    <dbReference type="NCBI Taxonomy" id="1300343"/>
    <lineage>
        <taxon>Bacteria</taxon>
        <taxon>Pseudomonadati</taxon>
        <taxon>Bacteroidota</taxon>
        <taxon>Flavobacteriia</taxon>
        <taxon>Flavobacteriales</taxon>
        <taxon>Flavobacteriaceae</taxon>
        <taxon>Dokdonia</taxon>
    </lineage>
</organism>
<dbReference type="KEGG" id="ddo:I597_1768"/>
<evidence type="ECO:0000313" key="7">
    <source>
        <dbReference type="EMBL" id="KGO06047.1"/>
    </source>
</evidence>
<dbReference type="Proteomes" id="UP000030140">
    <property type="component" value="Unassembled WGS sequence"/>
</dbReference>
<comment type="caution">
    <text evidence="7">The sequence shown here is derived from an EMBL/GenBank/DDBJ whole genome shotgun (WGS) entry which is preliminary data.</text>
</comment>
<dbReference type="Pfam" id="PF07291">
    <property type="entry name" value="MauE"/>
    <property type="match status" value="1"/>
</dbReference>
<name>A0A0A2GS83_9FLAO</name>
<feature type="transmembrane region" description="Helical" evidence="5">
    <location>
        <begin position="63"/>
        <end position="83"/>
    </location>
</feature>
<sequence>MIWHLYIMAAMYIIAGVMHFIKPRVYGAIMPPYIPYKKAMVFWSGVAEVVLGVGLLFDTTRVYAAWGIILMLLVFFTVHIDMITNAKHKGKFPMWLLWLRLPLQFLLMYWAYQYL</sequence>
<keyword evidence="8" id="KW-1185">Reference proteome</keyword>
<gene>
    <name evidence="7" type="ORF">NV36_03795</name>
</gene>
<dbReference type="OrthoDB" id="327939at2"/>
<evidence type="ECO:0000313" key="8">
    <source>
        <dbReference type="Proteomes" id="UP000030140"/>
    </source>
</evidence>
<feature type="transmembrane region" description="Helical" evidence="5">
    <location>
        <begin position="95"/>
        <end position="112"/>
    </location>
</feature>
<evidence type="ECO:0000256" key="4">
    <source>
        <dbReference type="ARBA" id="ARBA00023136"/>
    </source>
</evidence>
<dbReference type="InterPro" id="IPR009908">
    <property type="entry name" value="Methylamine_util_MauE"/>
</dbReference>
<evidence type="ECO:0000259" key="6">
    <source>
        <dbReference type="Pfam" id="PF07291"/>
    </source>
</evidence>
<evidence type="ECO:0000256" key="1">
    <source>
        <dbReference type="ARBA" id="ARBA00004141"/>
    </source>
</evidence>